<name>F6UIT3_CIOIN</name>
<dbReference type="PANTHER" id="PTHR10507:SF0">
    <property type="entry name" value="CELL DIVISION CONTROL PROTEIN 45 HOMOLOG"/>
    <property type="match status" value="1"/>
</dbReference>
<sequence length="162" mass="19144">MLITDPVKDFFQKIIEERVLVMVAQDVDGLCACKILQSLFKCDHVQYTLVPVENKQDLVTEFDSHKEQYKHMVLLNCGGSIDLLEILEPDDDVMIYVIDSRRPIDLVNFYCERQVYLILKQNQEEAQLIPDYDHIYRNYDSDNEDSDTEYEQSSKRHKFDQV</sequence>
<dbReference type="Ensembl" id="ENSCINT00000010855.3">
    <property type="protein sequence ID" value="ENSCINP00000010855.3"/>
    <property type="gene ID" value="ENSCING00000005278.3"/>
</dbReference>
<reference evidence="7" key="3">
    <citation type="submission" date="2025-09" db="UniProtKB">
        <authorList>
            <consortium name="Ensembl"/>
        </authorList>
    </citation>
    <scope>IDENTIFICATION</scope>
</reference>
<keyword evidence="4" id="KW-0539">Nucleus</keyword>
<dbReference type="AlphaFoldDB" id="F6UIT3"/>
<keyword evidence="3" id="KW-0235">DNA replication</keyword>
<dbReference type="GeneTree" id="ENSGT00390000009662"/>
<dbReference type="OMA" id="CERQVYL"/>
<reference evidence="8" key="1">
    <citation type="journal article" date="2002" name="Science">
        <title>The draft genome of Ciona intestinalis: insights into chordate and vertebrate origins.</title>
        <authorList>
            <person name="Dehal P."/>
            <person name="Satou Y."/>
            <person name="Campbell R.K."/>
            <person name="Chapman J."/>
            <person name="Degnan B."/>
            <person name="De Tomaso A."/>
            <person name="Davidson B."/>
            <person name="Di Gregorio A."/>
            <person name="Gelpke M."/>
            <person name="Goodstein D.M."/>
            <person name="Harafuji N."/>
            <person name="Hastings K.E."/>
            <person name="Ho I."/>
            <person name="Hotta K."/>
            <person name="Huang W."/>
            <person name="Kawashima T."/>
            <person name="Lemaire P."/>
            <person name="Martinez D."/>
            <person name="Meinertzhagen I.A."/>
            <person name="Necula S."/>
            <person name="Nonaka M."/>
            <person name="Putnam N."/>
            <person name="Rash S."/>
            <person name="Saiga H."/>
            <person name="Satake M."/>
            <person name="Terry A."/>
            <person name="Yamada L."/>
            <person name="Wang H.G."/>
            <person name="Awazu S."/>
            <person name="Azumi K."/>
            <person name="Boore J."/>
            <person name="Branno M."/>
            <person name="Chin-Bow S."/>
            <person name="DeSantis R."/>
            <person name="Doyle S."/>
            <person name="Francino P."/>
            <person name="Keys D.N."/>
            <person name="Haga S."/>
            <person name="Hayashi H."/>
            <person name="Hino K."/>
            <person name="Imai K.S."/>
            <person name="Inaba K."/>
            <person name="Kano S."/>
            <person name="Kobayashi K."/>
            <person name="Kobayashi M."/>
            <person name="Lee B.I."/>
            <person name="Makabe K.W."/>
            <person name="Manohar C."/>
            <person name="Matassi G."/>
            <person name="Medina M."/>
            <person name="Mochizuki Y."/>
            <person name="Mount S."/>
            <person name="Morishita T."/>
            <person name="Miura S."/>
            <person name="Nakayama A."/>
            <person name="Nishizaka S."/>
            <person name="Nomoto H."/>
            <person name="Ohta F."/>
            <person name="Oishi K."/>
            <person name="Rigoutsos I."/>
            <person name="Sano M."/>
            <person name="Sasaki A."/>
            <person name="Sasakura Y."/>
            <person name="Shoguchi E."/>
            <person name="Shin-i T."/>
            <person name="Spagnuolo A."/>
            <person name="Stainier D."/>
            <person name="Suzuki M.M."/>
            <person name="Tassy O."/>
            <person name="Takatori N."/>
            <person name="Tokuoka M."/>
            <person name="Yagi K."/>
            <person name="Yoshizaki F."/>
            <person name="Wada S."/>
            <person name="Zhang C."/>
            <person name="Hyatt P.D."/>
            <person name="Larimer F."/>
            <person name="Detter C."/>
            <person name="Doggett N."/>
            <person name="Glavina T."/>
            <person name="Hawkins T."/>
            <person name="Richardson P."/>
            <person name="Lucas S."/>
            <person name="Kohara Y."/>
            <person name="Levine M."/>
            <person name="Satoh N."/>
            <person name="Rokhsar D.S."/>
        </authorList>
    </citation>
    <scope>NUCLEOTIDE SEQUENCE [LARGE SCALE GENOMIC DNA]</scope>
</reference>
<keyword evidence="8" id="KW-1185">Reference proteome</keyword>
<dbReference type="HOGENOM" id="CLU_140733_0_0_1"/>
<dbReference type="InParanoid" id="F6UIT3"/>
<evidence type="ECO:0000256" key="1">
    <source>
        <dbReference type="ARBA" id="ARBA00004123"/>
    </source>
</evidence>
<keyword evidence="5" id="KW-0131">Cell cycle</keyword>
<evidence type="ECO:0000313" key="8">
    <source>
        <dbReference type="Proteomes" id="UP000008144"/>
    </source>
</evidence>
<evidence type="ECO:0000313" key="7">
    <source>
        <dbReference type="Ensembl" id="ENSCINP00000010855.3"/>
    </source>
</evidence>
<comment type="subcellular location">
    <subcellularLocation>
        <location evidence="1">Nucleus</location>
    </subcellularLocation>
</comment>
<accession>F6UIT3</accession>
<evidence type="ECO:0000256" key="6">
    <source>
        <dbReference type="SAM" id="MobiDB-lite"/>
    </source>
</evidence>
<feature type="region of interest" description="Disordered" evidence="6">
    <location>
        <begin position="139"/>
        <end position="162"/>
    </location>
</feature>
<protein>
    <submittedName>
        <fullName evidence="7">Uncharacterized protein</fullName>
    </submittedName>
</protein>
<evidence type="ECO:0000256" key="4">
    <source>
        <dbReference type="ARBA" id="ARBA00023242"/>
    </source>
</evidence>
<evidence type="ECO:0000256" key="2">
    <source>
        <dbReference type="ARBA" id="ARBA00010727"/>
    </source>
</evidence>
<dbReference type="Pfam" id="PF02724">
    <property type="entry name" value="CDC45"/>
    <property type="match status" value="1"/>
</dbReference>
<dbReference type="STRING" id="7719.ENSCINP00000010855"/>
<evidence type="ECO:0000256" key="3">
    <source>
        <dbReference type="ARBA" id="ARBA00022705"/>
    </source>
</evidence>
<comment type="similarity">
    <text evidence="2">Belongs to the CDC45 family.</text>
</comment>
<dbReference type="GO" id="GO:0005634">
    <property type="term" value="C:nucleus"/>
    <property type="evidence" value="ECO:0007669"/>
    <property type="project" value="UniProtKB-SubCell"/>
</dbReference>
<dbReference type="PANTHER" id="PTHR10507">
    <property type="entry name" value="CDC45-RELATED PROTEIN"/>
    <property type="match status" value="1"/>
</dbReference>
<dbReference type="Proteomes" id="UP000008144">
    <property type="component" value="Unassembled WGS sequence"/>
</dbReference>
<reference evidence="7" key="2">
    <citation type="submission" date="2025-08" db="UniProtKB">
        <authorList>
            <consortium name="Ensembl"/>
        </authorList>
    </citation>
    <scope>IDENTIFICATION</scope>
</reference>
<evidence type="ECO:0000256" key="5">
    <source>
        <dbReference type="ARBA" id="ARBA00023306"/>
    </source>
</evidence>
<dbReference type="GO" id="GO:0006270">
    <property type="term" value="P:DNA replication initiation"/>
    <property type="evidence" value="ECO:0007669"/>
    <property type="project" value="InterPro"/>
</dbReference>
<organism evidence="7 8">
    <name type="scientific">Ciona intestinalis</name>
    <name type="common">Transparent sea squirt</name>
    <name type="synonym">Ascidia intestinalis</name>
    <dbReference type="NCBI Taxonomy" id="7719"/>
    <lineage>
        <taxon>Eukaryota</taxon>
        <taxon>Metazoa</taxon>
        <taxon>Chordata</taxon>
        <taxon>Tunicata</taxon>
        <taxon>Ascidiacea</taxon>
        <taxon>Phlebobranchia</taxon>
        <taxon>Cionidae</taxon>
        <taxon>Ciona</taxon>
    </lineage>
</organism>
<dbReference type="InterPro" id="IPR003874">
    <property type="entry name" value="CDC45"/>
</dbReference>
<feature type="compositionally biased region" description="Acidic residues" evidence="6">
    <location>
        <begin position="141"/>
        <end position="150"/>
    </location>
</feature>
<proteinExistence type="inferred from homology"/>